<proteinExistence type="predicted"/>
<dbReference type="EMBL" id="CAJNOK010018842">
    <property type="protein sequence ID" value="CAF1289365.1"/>
    <property type="molecule type" value="Genomic_DNA"/>
</dbReference>
<dbReference type="Gene3D" id="3.30.2410.10">
    <property type="entry name" value="Hect, E3 ligase catalytic domain"/>
    <property type="match status" value="1"/>
</dbReference>
<dbReference type="GO" id="GO:0048814">
    <property type="term" value="P:regulation of dendrite morphogenesis"/>
    <property type="evidence" value="ECO:0007669"/>
    <property type="project" value="TreeGrafter"/>
</dbReference>
<dbReference type="EC" id="2.3.2.26" evidence="3"/>
<dbReference type="GO" id="GO:0005737">
    <property type="term" value="C:cytoplasm"/>
    <property type="evidence" value="ECO:0007669"/>
    <property type="project" value="UniProtKB-ARBA"/>
</dbReference>
<organism evidence="10 11">
    <name type="scientific">Didymodactylos carnosus</name>
    <dbReference type="NCBI Taxonomy" id="1234261"/>
    <lineage>
        <taxon>Eukaryota</taxon>
        <taxon>Metazoa</taxon>
        <taxon>Spiralia</taxon>
        <taxon>Gnathifera</taxon>
        <taxon>Rotifera</taxon>
        <taxon>Eurotatoria</taxon>
        <taxon>Bdelloidea</taxon>
        <taxon>Philodinida</taxon>
        <taxon>Philodinidae</taxon>
        <taxon>Didymodactylos</taxon>
    </lineage>
</organism>
<dbReference type="GO" id="GO:0006511">
    <property type="term" value="P:ubiquitin-dependent protein catabolic process"/>
    <property type="evidence" value="ECO:0007669"/>
    <property type="project" value="TreeGrafter"/>
</dbReference>
<evidence type="ECO:0000256" key="6">
    <source>
        <dbReference type="ARBA" id="ARBA00022786"/>
    </source>
</evidence>
<dbReference type="FunFam" id="3.90.1750.10:FF:000079">
    <property type="entry name" value="E3 ubiquitin-protein ligase"/>
    <property type="match status" value="1"/>
</dbReference>
<reference evidence="10" key="1">
    <citation type="submission" date="2021-02" db="EMBL/GenBank/DDBJ databases">
        <authorList>
            <person name="Nowell W R."/>
        </authorList>
    </citation>
    <scope>NUCLEOTIDE SEQUENCE</scope>
</reference>
<dbReference type="PANTHER" id="PTHR11254:SF440">
    <property type="entry name" value="E3 UBIQUITIN-PROTEIN LIGASE NEDD-4"/>
    <property type="match status" value="1"/>
</dbReference>
<evidence type="ECO:0000256" key="2">
    <source>
        <dbReference type="ARBA" id="ARBA00004906"/>
    </source>
</evidence>
<dbReference type="Gene3D" id="3.90.1750.10">
    <property type="entry name" value="Hect, E3 ligase catalytic domains"/>
    <property type="match status" value="1"/>
</dbReference>
<dbReference type="InterPro" id="IPR000569">
    <property type="entry name" value="HECT_dom"/>
</dbReference>
<dbReference type="Gene3D" id="3.30.2160.10">
    <property type="entry name" value="Hect, E3 ligase catalytic domain"/>
    <property type="match status" value="1"/>
</dbReference>
<evidence type="ECO:0000313" key="10">
    <source>
        <dbReference type="EMBL" id="CAF4094183.1"/>
    </source>
</evidence>
<dbReference type="FunFam" id="3.30.2410.10:FF:000001">
    <property type="entry name" value="E3 ubiquitin-protein ligase NEDD4-like"/>
    <property type="match status" value="1"/>
</dbReference>
<dbReference type="GO" id="GO:0051049">
    <property type="term" value="P:regulation of transport"/>
    <property type="evidence" value="ECO:0007669"/>
    <property type="project" value="UniProtKB-ARBA"/>
</dbReference>
<dbReference type="PROSITE" id="PS50237">
    <property type="entry name" value="HECT"/>
    <property type="match status" value="1"/>
</dbReference>
<accession>A0A8S2QDR8</accession>
<evidence type="ECO:0000256" key="3">
    <source>
        <dbReference type="ARBA" id="ARBA00012485"/>
    </source>
</evidence>
<feature type="active site" description="Glycyl thioester intermediate" evidence="7">
    <location>
        <position position="359"/>
    </location>
</feature>
<evidence type="ECO:0000256" key="7">
    <source>
        <dbReference type="PROSITE-ProRule" id="PRU00104"/>
    </source>
</evidence>
<dbReference type="InterPro" id="IPR050409">
    <property type="entry name" value="E3_ubiq-protein_ligase"/>
</dbReference>
<protein>
    <recommendedName>
        <fullName evidence="3">HECT-type E3 ubiquitin transferase</fullName>
        <ecNumber evidence="3">2.3.2.26</ecNumber>
    </recommendedName>
</protein>
<keyword evidence="5" id="KW-0677">Repeat</keyword>
<dbReference type="FunFam" id="3.30.2160.10:FF:000001">
    <property type="entry name" value="E3 ubiquitin-protein ligase NEDD4-like"/>
    <property type="match status" value="1"/>
</dbReference>
<evidence type="ECO:0000313" key="9">
    <source>
        <dbReference type="EMBL" id="CAF1289365.1"/>
    </source>
</evidence>
<feature type="domain" description="HECT" evidence="8">
    <location>
        <begin position="57"/>
        <end position="391"/>
    </location>
</feature>
<dbReference type="SMART" id="SM00119">
    <property type="entry name" value="HECTc"/>
    <property type="match status" value="1"/>
</dbReference>
<feature type="non-terminal residue" evidence="10">
    <location>
        <position position="392"/>
    </location>
</feature>
<dbReference type="GO" id="GO:0016567">
    <property type="term" value="P:protein ubiquitination"/>
    <property type="evidence" value="ECO:0007669"/>
    <property type="project" value="TreeGrafter"/>
</dbReference>
<dbReference type="PANTHER" id="PTHR11254">
    <property type="entry name" value="HECT DOMAIN UBIQUITIN-PROTEIN LIGASE"/>
    <property type="match status" value="1"/>
</dbReference>
<dbReference type="AlphaFoldDB" id="A0A8S2QDR8"/>
<dbReference type="EMBL" id="CAJOBA010040410">
    <property type="protein sequence ID" value="CAF4094183.1"/>
    <property type="molecule type" value="Genomic_DNA"/>
</dbReference>
<comment type="catalytic activity">
    <reaction evidence="1">
        <text>S-ubiquitinyl-[E2 ubiquitin-conjugating enzyme]-L-cysteine + [acceptor protein]-L-lysine = [E2 ubiquitin-conjugating enzyme]-L-cysteine + N(6)-ubiquitinyl-[acceptor protein]-L-lysine.</text>
        <dbReference type="EC" id="2.3.2.26"/>
    </reaction>
</comment>
<gene>
    <name evidence="9" type="ORF">OVA965_LOCUS28014</name>
    <name evidence="10" type="ORF">TMI583_LOCUS28763</name>
</gene>
<name>A0A8S2QDR8_9BILA</name>
<sequence length="392" mass="46431">IKSHWSVPYSRDYESKYRQLKRILPKPKSHVGSQFEIHVSRKEILETSFRSIMIVKDVEVFKTRLWVIFDGERGLDYGGLSREWFLLLSREMFNPYYGLFEYSAIDNYTLQVNSASGLLNEDHIKYFRFIGRIMGMAVYHGKLLEAFFIRPFYKMLLGKPINLTDMETVDREYYQSLKYIVDNDPSDLDLYFVVNEEILGDFREHELKPNGQHIQVTEENKRDYIDLVIHYRFVRRVEVQMNALKQGFQDIMPLDTIKLFDEKEVELLISGLGEININDWRTYTMYKGGYTPANPVIQWFWQAVSTLNTEERTRLLQFVTGTSRLPMNGFRELWGSSGPQLFTIEKWGDRTKLPRAHTCFNRLDLPPYDNYRDLRQKLIQAMEMSEAFDGVD</sequence>
<dbReference type="GO" id="GO:0061630">
    <property type="term" value="F:ubiquitin protein ligase activity"/>
    <property type="evidence" value="ECO:0007669"/>
    <property type="project" value="UniProtKB-EC"/>
</dbReference>
<comment type="caution">
    <text evidence="10">The sequence shown here is derived from an EMBL/GenBank/DDBJ whole genome shotgun (WGS) entry which is preliminary data.</text>
</comment>
<keyword evidence="6 7" id="KW-0833">Ubl conjugation pathway</keyword>
<dbReference type="SUPFAM" id="SSF56204">
    <property type="entry name" value="Hect, E3 ligase catalytic domain"/>
    <property type="match status" value="1"/>
</dbReference>
<dbReference type="Proteomes" id="UP000682733">
    <property type="component" value="Unassembled WGS sequence"/>
</dbReference>
<evidence type="ECO:0000313" key="11">
    <source>
        <dbReference type="Proteomes" id="UP000682733"/>
    </source>
</evidence>
<evidence type="ECO:0000259" key="8">
    <source>
        <dbReference type="PROSITE" id="PS50237"/>
    </source>
</evidence>
<evidence type="ECO:0000256" key="5">
    <source>
        <dbReference type="ARBA" id="ARBA00022737"/>
    </source>
</evidence>
<dbReference type="CDD" id="cd00078">
    <property type="entry name" value="HECTc"/>
    <property type="match status" value="1"/>
</dbReference>
<keyword evidence="4" id="KW-0808">Transferase</keyword>
<comment type="pathway">
    <text evidence="2">Protein modification; protein ubiquitination.</text>
</comment>
<evidence type="ECO:0000256" key="4">
    <source>
        <dbReference type="ARBA" id="ARBA00022679"/>
    </source>
</evidence>
<dbReference type="Pfam" id="PF00632">
    <property type="entry name" value="HECT"/>
    <property type="match status" value="1"/>
</dbReference>
<dbReference type="InterPro" id="IPR035983">
    <property type="entry name" value="Hect_E3_ubiquitin_ligase"/>
</dbReference>
<evidence type="ECO:0000256" key="1">
    <source>
        <dbReference type="ARBA" id="ARBA00000885"/>
    </source>
</evidence>
<dbReference type="Proteomes" id="UP000677228">
    <property type="component" value="Unassembled WGS sequence"/>
</dbReference>